<name>A0A6C0KJ01_9ZZZZ</name>
<reference evidence="1" key="1">
    <citation type="journal article" date="2020" name="Nature">
        <title>Giant virus diversity and host interactions through global metagenomics.</title>
        <authorList>
            <person name="Schulz F."/>
            <person name="Roux S."/>
            <person name="Paez-Espino D."/>
            <person name="Jungbluth S."/>
            <person name="Walsh D.A."/>
            <person name="Denef V.J."/>
            <person name="McMahon K.D."/>
            <person name="Konstantinidis K.T."/>
            <person name="Eloe-Fadrosh E.A."/>
            <person name="Kyrpides N.C."/>
            <person name="Woyke T."/>
        </authorList>
    </citation>
    <scope>NUCLEOTIDE SEQUENCE</scope>
    <source>
        <strain evidence="1">GVMAG-S-3300012000-57</strain>
    </source>
</reference>
<protein>
    <submittedName>
        <fullName evidence="1">Uncharacterized protein</fullName>
    </submittedName>
</protein>
<sequence>MNRFVILLLLAVLIVALVLGMTLSSCVQEGIVTDRLTSVIAILKMTSITPEQQYDMIKTIGIGDSKYANIINNRSLSKADAITKLKKVITDNGIQL</sequence>
<dbReference type="AlphaFoldDB" id="A0A6C0KJ01"/>
<evidence type="ECO:0000313" key="1">
    <source>
        <dbReference type="EMBL" id="QHU17136.1"/>
    </source>
</evidence>
<dbReference type="PROSITE" id="PS51257">
    <property type="entry name" value="PROKAR_LIPOPROTEIN"/>
    <property type="match status" value="1"/>
</dbReference>
<dbReference type="EMBL" id="MN740898">
    <property type="protein sequence ID" value="QHU17136.1"/>
    <property type="molecule type" value="Genomic_DNA"/>
</dbReference>
<accession>A0A6C0KJ01</accession>
<proteinExistence type="predicted"/>
<organism evidence="1">
    <name type="scientific">viral metagenome</name>
    <dbReference type="NCBI Taxonomy" id="1070528"/>
    <lineage>
        <taxon>unclassified sequences</taxon>
        <taxon>metagenomes</taxon>
        <taxon>organismal metagenomes</taxon>
    </lineage>
</organism>